<keyword evidence="2" id="KW-1185">Reference proteome</keyword>
<accession>A0A4R8MN47</accession>
<sequence>MFLFFGCIGDLYYDTRDGLDDSKVSRHEAVKKFNSAVLLKRSLCPGSIDSTLLSASYYTTSLKSGCNGFSTTKESQATLRSCGSVYSYVEKKDLTVCLSEVLFFPCESIVKASGTIAPNFPVCRGLFGPGPAGSVYM</sequence>
<gene>
    <name evidence="1" type="ORF">CLV96_3796</name>
</gene>
<proteinExistence type="predicted"/>
<dbReference type="STRING" id="1193051.LEP1GSC017_0905"/>
<comment type="caution">
    <text evidence="1">The sequence shown here is derived from an EMBL/GenBank/DDBJ whole genome shotgun (WGS) entry which is preliminary data.</text>
</comment>
<evidence type="ECO:0000313" key="2">
    <source>
        <dbReference type="Proteomes" id="UP000294684"/>
    </source>
</evidence>
<dbReference type="RefSeq" id="WP_004785498.1">
    <property type="nucleotide sequence ID" value="NZ_RQGE01000013.1"/>
</dbReference>
<name>A0A4R8MN47_LEPME</name>
<organism evidence="1 2">
    <name type="scientific">Leptospira meyeri</name>
    <dbReference type="NCBI Taxonomy" id="29508"/>
    <lineage>
        <taxon>Bacteria</taxon>
        <taxon>Pseudomonadati</taxon>
        <taxon>Spirochaetota</taxon>
        <taxon>Spirochaetia</taxon>
        <taxon>Leptospirales</taxon>
        <taxon>Leptospiraceae</taxon>
        <taxon>Leptospira</taxon>
    </lineage>
</organism>
<dbReference type="OrthoDB" id="331305at2"/>
<dbReference type="Proteomes" id="UP000294684">
    <property type="component" value="Unassembled WGS sequence"/>
</dbReference>
<dbReference type="EMBL" id="SORO01000004">
    <property type="protein sequence ID" value="TDY67375.1"/>
    <property type="molecule type" value="Genomic_DNA"/>
</dbReference>
<evidence type="ECO:0000313" key="1">
    <source>
        <dbReference type="EMBL" id="TDY67375.1"/>
    </source>
</evidence>
<reference evidence="1 2" key="1">
    <citation type="submission" date="2019-03" db="EMBL/GenBank/DDBJ databases">
        <title>Genomic Encyclopedia of Archaeal and Bacterial Type Strains, Phase II (KMG-II): from individual species to whole genera.</title>
        <authorList>
            <person name="Goeker M."/>
        </authorList>
    </citation>
    <scope>NUCLEOTIDE SEQUENCE [LARGE SCALE GENOMIC DNA]</scope>
    <source>
        <strain evidence="1 2">DSM 21537</strain>
    </source>
</reference>
<protein>
    <submittedName>
        <fullName evidence="1">Uncharacterized protein</fullName>
    </submittedName>
</protein>
<dbReference type="GeneID" id="79829054"/>
<dbReference type="AlphaFoldDB" id="A0A4R8MN47"/>